<dbReference type="NCBIfam" id="NF038083">
    <property type="entry name" value="CU044_5270_fam"/>
    <property type="match status" value="1"/>
</dbReference>
<feature type="region of interest" description="Disordered" evidence="1">
    <location>
        <begin position="336"/>
        <end position="355"/>
    </location>
</feature>
<sequence>MNPDFRKQPEPCERTQSQQKAQVLPAPPYTDMAPDRHRVLKDHLMREIDHHGRTSPHRGTFRPTRRMVLTWVAAGAAGTAAVTAGVGALRPEPAELAAPASAASVHLLEQAALAATTRPEPSARTEQFTFVQVVGHTMALSEGMNGAMDLQRVDEAMEQWTSVDGSGRTLQRTARGDELLPDAPGAGNLNSPTYGFLAKLPTDPDALLKRIYADTDLNHGSGSGSTTGPDQEAFVAIGDLLRDSVAPASVSAGLYRAAARIPGVIAVPDSIDAAGRHGVAVARENNGERKEWIFDKNSMRLLGERTVLLKDSPWGKAGEEVTSIAVMRRGIVDKVGQLPDPSAASRERDAGRSAA</sequence>
<gene>
    <name evidence="3" type="ORF">ACIGXA_12000</name>
</gene>
<organism evidence="3 4">
    <name type="scientific">Streptomyces fildesensis</name>
    <dbReference type="NCBI Taxonomy" id="375757"/>
    <lineage>
        <taxon>Bacteria</taxon>
        <taxon>Bacillati</taxon>
        <taxon>Actinomycetota</taxon>
        <taxon>Actinomycetes</taxon>
        <taxon>Kitasatosporales</taxon>
        <taxon>Streptomycetaceae</taxon>
        <taxon>Streptomyces</taxon>
    </lineage>
</organism>
<dbReference type="Proteomes" id="UP001614394">
    <property type="component" value="Unassembled WGS sequence"/>
</dbReference>
<feature type="compositionally biased region" description="Basic and acidic residues" evidence="1">
    <location>
        <begin position="1"/>
        <end position="13"/>
    </location>
</feature>
<keyword evidence="2" id="KW-0812">Transmembrane</keyword>
<protein>
    <submittedName>
        <fullName evidence="3">CU044_5270 family protein</fullName>
    </submittedName>
</protein>
<feature type="region of interest" description="Disordered" evidence="1">
    <location>
        <begin position="1"/>
        <end position="34"/>
    </location>
</feature>
<keyword evidence="4" id="KW-1185">Reference proteome</keyword>
<evidence type="ECO:0000313" key="4">
    <source>
        <dbReference type="Proteomes" id="UP001614394"/>
    </source>
</evidence>
<name>A0ABW8C606_9ACTN</name>
<dbReference type="EMBL" id="JBITYG010000003">
    <property type="protein sequence ID" value="MFI9101237.1"/>
    <property type="molecule type" value="Genomic_DNA"/>
</dbReference>
<evidence type="ECO:0000256" key="2">
    <source>
        <dbReference type="SAM" id="Phobius"/>
    </source>
</evidence>
<comment type="caution">
    <text evidence="3">The sequence shown here is derived from an EMBL/GenBank/DDBJ whole genome shotgun (WGS) entry which is preliminary data.</text>
</comment>
<keyword evidence="2" id="KW-1133">Transmembrane helix</keyword>
<evidence type="ECO:0000313" key="3">
    <source>
        <dbReference type="EMBL" id="MFI9101237.1"/>
    </source>
</evidence>
<keyword evidence="2" id="KW-0472">Membrane</keyword>
<feature type="compositionally biased region" description="Basic and acidic residues" evidence="1">
    <location>
        <begin position="345"/>
        <end position="355"/>
    </location>
</feature>
<proteinExistence type="predicted"/>
<evidence type="ECO:0000256" key="1">
    <source>
        <dbReference type="SAM" id="MobiDB-lite"/>
    </source>
</evidence>
<accession>A0ABW8C606</accession>
<dbReference type="RefSeq" id="WP_399647497.1">
    <property type="nucleotide sequence ID" value="NZ_JBITYG010000003.1"/>
</dbReference>
<reference evidence="3 4" key="1">
    <citation type="submission" date="2024-10" db="EMBL/GenBank/DDBJ databases">
        <title>The Natural Products Discovery Center: Release of the First 8490 Sequenced Strains for Exploring Actinobacteria Biosynthetic Diversity.</title>
        <authorList>
            <person name="Kalkreuter E."/>
            <person name="Kautsar S.A."/>
            <person name="Yang D."/>
            <person name="Bader C.D."/>
            <person name="Teijaro C.N."/>
            <person name="Fluegel L."/>
            <person name="Davis C.M."/>
            <person name="Simpson J.R."/>
            <person name="Lauterbach L."/>
            <person name="Steele A.D."/>
            <person name="Gui C."/>
            <person name="Meng S."/>
            <person name="Li G."/>
            <person name="Viehrig K."/>
            <person name="Ye F."/>
            <person name="Su P."/>
            <person name="Kiefer A.F."/>
            <person name="Nichols A."/>
            <person name="Cepeda A.J."/>
            <person name="Yan W."/>
            <person name="Fan B."/>
            <person name="Jiang Y."/>
            <person name="Adhikari A."/>
            <person name="Zheng C.-J."/>
            <person name="Schuster L."/>
            <person name="Cowan T.M."/>
            <person name="Smanski M.J."/>
            <person name="Chevrette M.G."/>
            <person name="De Carvalho L.P.S."/>
            <person name="Shen B."/>
        </authorList>
    </citation>
    <scope>NUCLEOTIDE SEQUENCE [LARGE SCALE GENOMIC DNA]</scope>
    <source>
        <strain evidence="3 4">NPDC053399</strain>
    </source>
</reference>
<dbReference type="InterPro" id="IPR047789">
    <property type="entry name" value="CU044_5270-like"/>
</dbReference>
<feature type="transmembrane region" description="Helical" evidence="2">
    <location>
        <begin position="68"/>
        <end position="89"/>
    </location>
</feature>